<dbReference type="RefSeq" id="WP_246352359.1">
    <property type="nucleotide sequence ID" value="NZ_JACIJF010000006.1"/>
</dbReference>
<dbReference type="Pfam" id="PF13450">
    <property type="entry name" value="NAD_binding_8"/>
    <property type="match status" value="1"/>
</dbReference>
<dbReference type="AlphaFoldDB" id="A0A840YMI4"/>
<keyword evidence="3" id="KW-0285">Flavoprotein</keyword>
<dbReference type="SUPFAM" id="SSF53756">
    <property type="entry name" value="UDP-Glycosyltransferase/glycogen phosphorylase"/>
    <property type="match status" value="1"/>
</dbReference>
<dbReference type="PANTHER" id="PTHR21197:SF0">
    <property type="entry name" value="UDP-GALACTOPYRANOSE MUTASE"/>
    <property type="match status" value="1"/>
</dbReference>
<dbReference type="PANTHER" id="PTHR21197">
    <property type="entry name" value="UDP-GALACTOPYRANOSE MUTASE"/>
    <property type="match status" value="1"/>
</dbReference>
<sequence length="798" mass="89298">MQQSSLSAAPSLSATKGPGTSGTTLICFSHLRWDFVFQRPQHLMTRFARDNRVVFWEEPRTDVAGATQPRLATRVCADSGVVVAIPEFPVGFDRTNEAETLKDLLDGFMAGEEGPLVRWYYTPMMLPFSEQLAADCVVYDCMDELANFKGAPPELLPLEQRLLQQADLVFTGGYSLYEAKRDRHPSVHPFPSSVEVAHFAKARAEGVDPADQSALPRPRFGFYGVIDERMDLNLLAALADARPDYSIVVVGPVVKITPADLPQRANLHYPGGKSYAELPDYLRGWDVALMPFAINEATRFISPTKTPEYLAAGKTVVSTPITDVIRHYGEIEAVKIAGTTEEFITACDAALALSRSDGAWRDQVDTALAQISWDNTAQGMWDLINGTLIKAEHVQPIVSPTRYPAEHAKHYDVMVVGAGFAGSVMAERLASQSNLKVLVVDRRPHIAGNAFDHLDAAGVLMHQYGPHIFHTNSQEIVDYLSQFTEWRPYEHRVLAQVDGQLVPIPINRTTLNKLYDLDLKTDEEAAAYLASRAEPVAEIKTSADVVVSAVGQELYEKFFRGYTRKQWGMDPSELDKAVTARVPTRTNTDDRYFNDSFQAMPLEGYTHMFERMLDHPNIDLLLGVDYTEVREAYTHDHLVFTGPIDEYFGFRYGKLPYRSLKFEHQTIDQEWFQDVAVVNYPNEKVPYTRITEYKYLTGQTSPKTSITYEYPAAEGDPYYPIPRAENQALFKRYEALAMAQTDVTFVGRLATYRYYNMDQVVGQALATYRKQFAAKQPAVKTATVSAAETVASSAIAAE</sequence>
<keyword evidence="5 7" id="KW-0413">Isomerase</keyword>
<dbReference type="SUPFAM" id="SSF54373">
    <property type="entry name" value="FAD-linked reductases, C-terminal domain"/>
    <property type="match status" value="1"/>
</dbReference>
<proteinExistence type="inferred from homology"/>
<dbReference type="Pfam" id="PF03275">
    <property type="entry name" value="GLF"/>
    <property type="match status" value="1"/>
</dbReference>
<dbReference type="EC" id="5.4.99.9" evidence="7"/>
<dbReference type="InterPro" id="IPR015899">
    <property type="entry name" value="UDP-GalPyranose_mutase_C"/>
</dbReference>
<evidence type="ECO:0000256" key="1">
    <source>
        <dbReference type="ARBA" id="ARBA00001974"/>
    </source>
</evidence>
<comment type="caution">
    <text evidence="7">The sequence shown here is derived from an EMBL/GenBank/DDBJ whole genome shotgun (WGS) entry which is preliminary data.</text>
</comment>
<dbReference type="NCBIfam" id="TIGR00031">
    <property type="entry name" value="UDP-GALP_mutase"/>
    <property type="match status" value="1"/>
</dbReference>
<dbReference type="InterPro" id="IPR004379">
    <property type="entry name" value="UDP-GALP_mutase"/>
</dbReference>
<dbReference type="GO" id="GO:0005829">
    <property type="term" value="C:cytosol"/>
    <property type="evidence" value="ECO:0007669"/>
    <property type="project" value="TreeGrafter"/>
</dbReference>
<dbReference type="Gene3D" id="3.40.50.2000">
    <property type="entry name" value="Glycogen Phosphorylase B"/>
    <property type="match status" value="1"/>
</dbReference>
<dbReference type="GO" id="GO:0050660">
    <property type="term" value="F:flavin adenine dinucleotide binding"/>
    <property type="evidence" value="ECO:0007669"/>
    <property type="project" value="TreeGrafter"/>
</dbReference>
<dbReference type="Gene3D" id="3.40.50.720">
    <property type="entry name" value="NAD(P)-binding Rossmann-like Domain"/>
    <property type="match status" value="3"/>
</dbReference>
<evidence type="ECO:0000256" key="2">
    <source>
        <dbReference type="ARBA" id="ARBA00009321"/>
    </source>
</evidence>
<dbReference type="Proteomes" id="UP000527143">
    <property type="component" value="Unassembled WGS sequence"/>
</dbReference>
<dbReference type="CDD" id="cd04950">
    <property type="entry name" value="GT4_TuaH-like"/>
    <property type="match status" value="1"/>
</dbReference>
<evidence type="ECO:0000259" key="6">
    <source>
        <dbReference type="Pfam" id="PF03275"/>
    </source>
</evidence>
<evidence type="ECO:0000256" key="3">
    <source>
        <dbReference type="ARBA" id="ARBA00022630"/>
    </source>
</evidence>
<dbReference type="GO" id="GO:0008767">
    <property type="term" value="F:UDP-galactopyranose mutase activity"/>
    <property type="evidence" value="ECO:0007669"/>
    <property type="project" value="UniProtKB-EC"/>
</dbReference>
<feature type="domain" description="UDP-galactopyranose mutase C-terminal" evidence="6">
    <location>
        <begin position="557"/>
        <end position="754"/>
    </location>
</feature>
<dbReference type="FunFam" id="3.40.50.720:FF:000397">
    <property type="entry name" value="UDP-galactopyranose mutase"/>
    <property type="match status" value="1"/>
</dbReference>
<keyword evidence="4" id="KW-0274">FAD</keyword>
<evidence type="ECO:0000256" key="5">
    <source>
        <dbReference type="ARBA" id="ARBA00023235"/>
    </source>
</evidence>
<gene>
    <name evidence="7" type="ORF">FHT02_002307</name>
</gene>
<accession>A0A840YMI4</accession>
<organism evidence="7 8">
    <name type="scientific">Sphingomonas xinjiangensis</name>
    <dbReference type="NCBI Taxonomy" id="643568"/>
    <lineage>
        <taxon>Bacteria</taxon>
        <taxon>Pseudomonadati</taxon>
        <taxon>Pseudomonadota</taxon>
        <taxon>Alphaproteobacteria</taxon>
        <taxon>Sphingomonadales</taxon>
        <taxon>Sphingomonadaceae</taxon>
        <taxon>Sphingomonas</taxon>
    </lineage>
</organism>
<dbReference type="SUPFAM" id="SSF51971">
    <property type="entry name" value="Nucleotide-binding domain"/>
    <property type="match status" value="1"/>
</dbReference>
<evidence type="ECO:0000256" key="4">
    <source>
        <dbReference type="ARBA" id="ARBA00022827"/>
    </source>
</evidence>
<keyword evidence="8" id="KW-1185">Reference proteome</keyword>
<reference evidence="7 8" key="1">
    <citation type="submission" date="2020-08" db="EMBL/GenBank/DDBJ databases">
        <title>Genomic Encyclopedia of Type Strains, Phase IV (KMG-IV): sequencing the most valuable type-strain genomes for metagenomic binning, comparative biology and taxonomic classification.</title>
        <authorList>
            <person name="Goeker M."/>
        </authorList>
    </citation>
    <scope>NUCLEOTIDE SEQUENCE [LARGE SCALE GENOMIC DNA]</scope>
    <source>
        <strain evidence="7 8">DSM 26736</strain>
    </source>
</reference>
<comment type="cofactor">
    <cofactor evidence="1">
        <name>FAD</name>
        <dbReference type="ChEBI" id="CHEBI:57692"/>
    </cofactor>
</comment>
<evidence type="ECO:0000313" key="8">
    <source>
        <dbReference type="Proteomes" id="UP000527143"/>
    </source>
</evidence>
<protein>
    <submittedName>
        <fullName evidence="7">UDP-galactopyranose mutase</fullName>
        <ecNumber evidence="7">5.4.99.9</ecNumber>
    </submittedName>
</protein>
<comment type="similarity">
    <text evidence="2">Belongs to the UDP-galactopyranose/dTDP-fucopyranose mutase family.</text>
</comment>
<dbReference type="EMBL" id="JACIJF010000006">
    <property type="protein sequence ID" value="MBB5711066.1"/>
    <property type="molecule type" value="Genomic_DNA"/>
</dbReference>
<name>A0A840YMI4_9SPHN</name>
<evidence type="ECO:0000313" key="7">
    <source>
        <dbReference type="EMBL" id="MBB5711066.1"/>
    </source>
</evidence>